<dbReference type="AlphaFoldDB" id="A0A1W1HAE1"/>
<dbReference type="STRING" id="1246637.MTBBW1_180013"/>
<gene>
    <name evidence="1" type="ORF">MTBBW1_180013</name>
</gene>
<evidence type="ECO:0000313" key="2">
    <source>
        <dbReference type="Proteomes" id="UP000191931"/>
    </source>
</evidence>
<keyword evidence="2" id="KW-1185">Reference proteome</keyword>
<accession>A0A1W1HAE1</accession>
<sequence>MLDFFIGKTTFRYPMLDEKPNYDSLFLMISQLIYFLFDNFKVIN</sequence>
<dbReference type="Proteomes" id="UP000191931">
    <property type="component" value="Unassembled WGS sequence"/>
</dbReference>
<evidence type="ECO:0000313" key="1">
    <source>
        <dbReference type="EMBL" id="SLM29450.1"/>
    </source>
</evidence>
<dbReference type="EMBL" id="FWEV01000090">
    <property type="protein sequence ID" value="SLM29450.1"/>
    <property type="molecule type" value="Genomic_DNA"/>
</dbReference>
<name>A0A1W1HAE1_9BACT</name>
<reference evidence="1 2" key="1">
    <citation type="submission" date="2017-03" db="EMBL/GenBank/DDBJ databases">
        <authorList>
            <person name="Afonso C.L."/>
            <person name="Miller P.J."/>
            <person name="Scott M.A."/>
            <person name="Spackman E."/>
            <person name="Goraichik I."/>
            <person name="Dimitrov K.M."/>
            <person name="Suarez D.L."/>
            <person name="Swayne D.E."/>
        </authorList>
    </citation>
    <scope>NUCLEOTIDE SEQUENCE [LARGE SCALE GENOMIC DNA]</scope>
    <source>
        <strain evidence="1">PRJEB14757</strain>
    </source>
</reference>
<organism evidence="1 2">
    <name type="scientific">Desulfamplus magnetovallimortis</name>
    <dbReference type="NCBI Taxonomy" id="1246637"/>
    <lineage>
        <taxon>Bacteria</taxon>
        <taxon>Pseudomonadati</taxon>
        <taxon>Thermodesulfobacteriota</taxon>
        <taxon>Desulfobacteria</taxon>
        <taxon>Desulfobacterales</taxon>
        <taxon>Desulfobacteraceae</taxon>
        <taxon>Desulfamplus</taxon>
    </lineage>
</organism>
<protein>
    <submittedName>
        <fullName evidence="1">Uncharacterized protein</fullName>
    </submittedName>
</protein>
<proteinExistence type="predicted"/>